<keyword evidence="1" id="KW-0812">Transmembrane</keyword>
<gene>
    <name evidence="2" type="ORF">C9J27_21355</name>
</gene>
<evidence type="ECO:0000313" key="3">
    <source>
        <dbReference type="Proteomes" id="UP000241426"/>
    </source>
</evidence>
<reference evidence="2 3" key="1">
    <citation type="submission" date="2018-01" db="EMBL/GenBank/DDBJ databases">
        <title>Whole genome sequencing of Histamine producing bacteria.</title>
        <authorList>
            <person name="Butler K."/>
        </authorList>
    </citation>
    <scope>NUCLEOTIDE SEQUENCE [LARGE SCALE GENOMIC DNA]</scope>
    <source>
        <strain evidence="2 3">FS-7.2</strain>
    </source>
</reference>
<dbReference type="Proteomes" id="UP000241426">
    <property type="component" value="Unassembled WGS sequence"/>
</dbReference>
<comment type="caution">
    <text evidence="2">The sequence shown here is derived from an EMBL/GenBank/DDBJ whole genome shotgun (WGS) entry which is preliminary data.</text>
</comment>
<sequence length="168" mass="19463">MINKIEELKVSNGWKKRFQLFNSIGGSEAKSIITLTIHNKKYSALSWWDQSSLVCLLWPLIFGGFWYFAKKMWGKGFVLTGLVMLIKSLFIITTYTLHIESMARFYVFGAFAVGIYSYLGAFDYYKFKVCNEKMWPGFGIFKRTPIITLFVILSLLVLVATIWFTTKL</sequence>
<feature type="transmembrane region" description="Helical" evidence="1">
    <location>
        <begin position="146"/>
        <end position="165"/>
    </location>
</feature>
<dbReference type="RefSeq" id="WP_065173733.1">
    <property type="nucleotide sequence ID" value="NZ_LZFC01000034.1"/>
</dbReference>
<feature type="transmembrane region" description="Helical" evidence="1">
    <location>
        <begin position="103"/>
        <end position="125"/>
    </location>
</feature>
<keyword evidence="1" id="KW-0472">Membrane</keyword>
<evidence type="ECO:0000256" key="1">
    <source>
        <dbReference type="SAM" id="Phobius"/>
    </source>
</evidence>
<dbReference type="EMBL" id="PYNF01000029">
    <property type="protein sequence ID" value="PSU93476.1"/>
    <property type="molecule type" value="Genomic_DNA"/>
</dbReference>
<name>A0A2T3KCL0_9GAMM</name>
<feature type="transmembrane region" description="Helical" evidence="1">
    <location>
        <begin position="51"/>
        <end position="69"/>
    </location>
</feature>
<organism evidence="2 3">
    <name type="scientific">Photobacterium kishitanii</name>
    <dbReference type="NCBI Taxonomy" id="318456"/>
    <lineage>
        <taxon>Bacteria</taxon>
        <taxon>Pseudomonadati</taxon>
        <taxon>Pseudomonadota</taxon>
        <taxon>Gammaproteobacteria</taxon>
        <taxon>Vibrionales</taxon>
        <taxon>Vibrionaceae</taxon>
        <taxon>Photobacterium</taxon>
    </lineage>
</organism>
<evidence type="ECO:0000313" key="2">
    <source>
        <dbReference type="EMBL" id="PSU93476.1"/>
    </source>
</evidence>
<accession>A0A2T3KCL0</accession>
<proteinExistence type="predicted"/>
<dbReference type="AlphaFoldDB" id="A0A2T3KCL0"/>
<protein>
    <recommendedName>
        <fullName evidence="4">DUF2628 domain-containing protein</fullName>
    </recommendedName>
</protein>
<evidence type="ECO:0008006" key="4">
    <source>
        <dbReference type="Google" id="ProtNLM"/>
    </source>
</evidence>
<keyword evidence="1" id="KW-1133">Transmembrane helix</keyword>
<feature type="transmembrane region" description="Helical" evidence="1">
    <location>
        <begin position="76"/>
        <end position="97"/>
    </location>
</feature>